<name>A0A6P8B8L5_PYRGI</name>
<sequence>MLRAFDFIRPAVNRGGGGLFSRQLPPDQWQLERSNLFNTSMVLMQITPTSYAAPPEISLAYVEDSINGKPARLREYAKWIKYTESPLPCGAVPKLEAQGIGPWEVDEDDGEIHWVMLTAGGMDPLMKADSETPVPDNEGAAPLAGNHGGTEARKTIPSRVSTISDTQGG</sequence>
<protein>
    <submittedName>
        <fullName evidence="3">Uncharacterized protein</fullName>
    </submittedName>
</protein>
<evidence type="ECO:0000313" key="3">
    <source>
        <dbReference type="RefSeq" id="XP_030983525.1"/>
    </source>
</evidence>
<reference evidence="3" key="1">
    <citation type="journal article" date="2019" name="Mol. Biol. Evol.">
        <title>Blast fungal genomes show frequent chromosomal changes, gene gains and losses, and effector gene turnover.</title>
        <authorList>
            <person name="Gomez Luciano L.B."/>
            <person name="Jason Tsai I."/>
            <person name="Chuma I."/>
            <person name="Tosa Y."/>
            <person name="Chen Y.H."/>
            <person name="Li J.Y."/>
            <person name="Li M.Y."/>
            <person name="Jade Lu M.Y."/>
            <person name="Nakayashiki H."/>
            <person name="Li W.H."/>
        </authorList>
    </citation>
    <scope>NUCLEOTIDE SEQUENCE</scope>
    <source>
        <strain evidence="3">NI907</strain>
    </source>
</reference>
<evidence type="ECO:0000256" key="1">
    <source>
        <dbReference type="SAM" id="MobiDB-lite"/>
    </source>
</evidence>
<reference evidence="3" key="3">
    <citation type="submission" date="2025-08" db="UniProtKB">
        <authorList>
            <consortium name="RefSeq"/>
        </authorList>
    </citation>
    <scope>IDENTIFICATION</scope>
    <source>
        <strain evidence="3">NI907</strain>
    </source>
</reference>
<dbReference type="RefSeq" id="XP_030983525.1">
    <property type="nucleotide sequence ID" value="XM_031123601.1"/>
</dbReference>
<dbReference type="GeneID" id="41958510"/>
<evidence type="ECO:0000313" key="2">
    <source>
        <dbReference type="Proteomes" id="UP000515153"/>
    </source>
</evidence>
<feature type="region of interest" description="Disordered" evidence="1">
    <location>
        <begin position="125"/>
        <end position="169"/>
    </location>
</feature>
<proteinExistence type="predicted"/>
<dbReference type="AlphaFoldDB" id="A0A6P8B8L5"/>
<dbReference type="Proteomes" id="UP000515153">
    <property type="component" value="Unplaced"/>
</dbReference>
<accession>A0A6P8B8L5</accession>
<organism evidence="2 3">
    <name type="scientific">Pyricularia grisea</name>
    <name type="common">Crabgrass-specific blast fungus</name>
    <name type="synonym">Magnaporthe grisea</name>
    <dbReference type="NCBI Taxonomy" id="148305"/>
    <lineage>
        <taxon>Eukaryota</taxon>
        <taxon>Fungi</taxon>
        <taxon>Dikarya</taxon>
        <taxon>Ascomycota</taxon>
        <taxon>Pezizomycotina</taxon>
        <taxon>Sordariomycetes</taxon>
        <taxon>Sordariomycetidae</taxon>
        <taxon>Magnaporthales</taxon>
        <taxon>Pyriculariaceae</taxon>
        <taxon>Pyricularia</taxon>
    </lineage>
</organism>
<gene>
    <name evidence="3" type="ORF">PgNI_03547</name>
</gene>
<reference evidence="3" key="2">
    <citation type="submission" date="2019-10" db="EMBL/GenBank/DDBJ databases">
        <authorList>
            <consortium name="NCBI Genome Project"/>
        </authorList>
    </citation>
    <scope>NUCLEOTIDE SEQUENCE</scope>
    <source>
        <strain evidence="3">NI907</strain>
    </source>
</reference>
<keyword evidence="2" id="KW-1185">Reference proteome</keyword>
<dbReference type="KEGG" id="pgri:PgNI_03547"/>
<feature type="compositionally biased region" description="Polar residues" evidence="1">
    <location>
        <begin position="158"/>
        <end position="169"/>
    </location>
</feature>